<dbReference type="RefSeq" id="WP_126599263.1">
    <property type="nucleotide sequence ID" value="NZ_LR134510.1"/>
</dbReference>
<dbReference type="EMBL" id="LR134510">
    <property type="protein sequence ID" value="VEJ09380.1"/>
    <property type="molecule type" value="Genomic_DNA"/>
</dbReference>
<protein>
    <submittedName>
        <fullName evidence="1">Integrating conjugative element protein PilL, PFGI-1 class</fullName>
    </submittedName>
</protein>
<sequence length="193" mass="21487">MKKVLLILLPLTLVACAPKPHHRVSSPLQTSPLPATSLPSASMVQLGIINFEKVDPDIYTTPKTSPEVIQNGRYTLVSSSPIGGQKYLLQQFVNLKLPLKRYFTVQQGLEQVLKGTGYSLCSGFSANKMQFLFNRPLPVVHYHFNTMPLKDALQMLVGSAYRLVANESRREVCFMPRDELTVTTPLMAIKGVK</sequence>
<dbReference type="NCBIfam" id="TIGR03748">
    <property type="entry name" value="conj_PilL"/>
    <property type="match status" value="1"/>
</dbReference>
<gene>
    <name evidence="1" type="ORF">NCTC12871_00833</name>
</gene>
<dbReference type="KEGG" id="adp:NCTC12871_00833"/>
<dbReference type="AlphaFoldDB" id="A0A448TTP6"/>
<keyword evidence="2" id="KW-1185">Reference proteome</keyword>
<organism evidence="1 2">
    <name type="scientific">Actinobacillus delphinicola</name>
    <dbReference type="NCBI Taxonomy" id="51161"/>
    <lineage>
        <taxon>Bacteria</taxon>
        <taxon>Pseudomonadati</taxon>
        <taxon>Pseudomonadota</taxon>
        <taxon>Gammaproteobacteria</taxon>
        <taxon>Pasteurellales</taxon>
        <taxon>Pasteurellaceae</taxon>
        <taxon>Actinobacillus</taxon>
    </lineage>
</organism>
<dbReference type="Proteomes" id="UP000279799">
    <property type="component" value="Chromosome"/>
</dbReference>
<evidence type="ECO:0000313" key="2">
    <source>
        <dbReference type="Proteomes" id="UP000279799"/>
    </source>
</evidence>
<dbReference type="OrthoDB" id="8527469at2"/>
<dbReference type="PROSITE" id="PS51257">
    <property type="entry name" value="PROKAR_LIPOPROTEIN"/>
    <property type="match status" value="1"/>
</dbReference>
<accession>A0A448TTP6</accession>
<reference evidence="1 2" key="1">
    <citation type="submission" date="2018-12" db="EMBL/GenBank/DDBJ databases">
        <authorList>
            <consortium name="Pathogen Informatics"/>
        </authorList>
    </citation>
    <scope>NUCLEOTIDE SEQUENCE [LARGE SCALE GENOMIC DNA]</scope>
    <source>
        <strain evidence="1 2">NCTC12871</strain>
    </source>
</reference>
<dbReference type="InterPro" id="IPR022260">
    <property type="entry name" value="Integr_conj_element_PilL"/>
</dbReference>
<evidence type="ECO:0000313" key="1">
    <source>
        <dbReference type="EMBL" id="VEJ09380.1"/>
    </source>
</evidence>
<name>A0A448TTP6_9PAST</name>
<proteinExistence type="predicted"/>